<organism evidence="3 4">
    <name type="scientific">Saccharopolyspora gregorii</name>
    <dbReference type="NCBI Taxonomy" id="33914"/>
    <lineage>
        <taxon>Bacteria</taxon>
        <taxon>Bacillati</taxon>
        <taxon>Actinomycetota</taxon>
        <taxon>Actinomycetes</taxon>
        <taxon>Pseudonocardiales</taxon>
        <taxon>Pseudonocardiaceae</taxon>
        <taxon>Saccharopolyspora</taxon>
    </lineage>
</organism>
<protein>
    <submittedName>
        <fullName evidence="3">DUF3631 domain-containing protein</fullName>
    </submittedName>
</protein>
<reference evidence="4" key="1">
    <citation type="journal article" date="2019" name="Int. J. Syst. Evol. Microbiol.">
        <title>The Global Catalogue of Microorganisms (GCM) 10K type strain sequencing project: providing services to taxonomists for standard genome sequencing and annotation.</title>
        <authorList>
            <consortium name="The Broad Institute Genomics Platform"/>
            <consortium name="The Broad Institute Genome Sequencing Center for Infectious Disease"/>
            <person name="Wu L."/>
            <person name="Ma J."/>
        </authorList>
    </citation>
    <scope>NUCLEOTIDE SEQUENCE [LARGE SCALE GENOMIC DNA]</scope>
    <source>
        <strain evidence="4">JCM 9687</strain>
    </source>
</reference>
<evidence type="ECO:0000313" key="4">
    <source>
        <dbReference type="Proteomes" id="UP001500483"/>
    </source>
</evidence>
<dbReference type="RefSeq" id="WP_344930738.1">
    <property type="nucleotide sequence ID" value="NZ_BAAAYK010000038.1"/>
</dbReference>
<feature type="region of interest" description="Disordered" evidence="1">
    <location>
        <begin position="351"/>
        <end position="415"/>
    </location>
</feature>
<evidence type="ECO:0000256" key="1">
    <source>
        <dbReference type="SAM" id="MobiDB-lite"/>
    </source>
</evidence>
<dbReference type="Pfam" id="PF12307">
    <property type="entry name" value="DUF3631"/>
    <property type="match status" value="1"/>
</dbReference>
<feature type="compositionally biased region" description="Low complexity" evidence="1">
    <location>
        <begin position="360"/>
        <end position="370"/>
    </location>
</feature>
<comment type="caution">
    <text evidence="3">The sequence shown here is derived from an EMBL/GenBank/DDBJ whole genome shotgun (WGS) entry which is preliminary data.</text>
</comment>
<dbReference type="InterPro" id="IPR022081">
    <property type="entry name" value="DUF3631"/>
</dbReference>
<name>A0ABP6RZF6_9PSEU</name>
<sequence length="415" mass="45278">MTPEPARTGAALLDELHAALTRYVILPSPHALDAVVLWTAASHAQLAWAHAPRLVIRAPEKRCGKSRLLDVVEATCHDPFLTVNASPAAVYRSITEDPPTMLVDEADTIFGPNADGNEDLRGLLNAGHQRNRPAKRYDAATNRVESIATFAMAALAGIGTMPDTIEDRAVIIRMRRRAPGEKVAPYRHRRDRPALVELAGRVGEWLRADLAQLERAEPPMPIEDRAADTWEPLIAVADHAGGDWPDRARQAALTLIAESQGDNEGTLRTRLLIDCRTAFGDQYEIASGELIRQLNADPEAPWRDYGSQGLTQAKLARLLGEFDIRSGNVRFPDGTQSKGYRRADFLDAWTRYCPPTGGEPSRPSQASPPSSERDALHPWDGSKRPTEPNRPSLTSIATPGTAGTDNPATTERGVA</sequence>
<proteinExistence type="predicted"/>
<feature type="compositionally biased region" description="Basic and acidic residues" evidence="1">
    <location>
        <begin position="371"/>
        <end position="387"/>
    </location>
</feature>
<feature type="domain" description="DUF3631" evidence="2">
    <location>
        <begin position="173"/>
        <end position="352"/>
    </location>
</feature>
<dbReference type="EMBL" id="BAAAYK010000038">
    <property type="protein sequence ID" value="GAA3364014.1"/>
    <property type="molecule type" value="Genomic_DNA"/>
</dbReference>
<evidence type="ECO:0000259" key="2">
    <source>
        <dbReference type="Pfam" id="PF12307"/>
    </source>
</evidence>
<accession>A0ABP6RZF6</accession>
<keyword evidence="4" id="KW-1185">Reference proteome</keyword>
<evidence type="ECO:0000313" key="3">
    <source>
        <dbReference type="EMBL" id="GAA3364014.1"/>
    </source>
</evidence>
<feature type="compositionally biased region" description="Polar residues" evidence="1">
    <location>
        <begin position="389"/>
        <end position="409"/>
    </location>
</feature>
<gene>
    <name evidence="3" type="ORF">GCM10020366_58200</name>
</gene>
<dbReference type="Proteomes" id="UP001500483">
    <property type="component" value="Unassembled WGS sequence"/>
</dbReference>